<dbReference type="Pfam" id="PF03810">
    <property type="entry name" value="IBN_N"/>
    <property type="match status" value="1"/>
</dbReference>
<organism evidence="5 6">
    <name type="scientific">Parthenolecanium corni</name>
    <dbReference type="NCBI Taxonomy" id="536013"/>
    <lineage>
        <taxon>Eukaryota</taxon>
        <taxon>Metazoa</taxon>
        <taxon>Ecdysozoa</taxon>
        <taxon>Arthropoda</taxon>
        <taxon>Hexapoda</taxon>
        <taxon>Insecta</taxon>
        <taxon>Pterygota</taxon>
        <taxon>Neoptera</taxon>
        <taxon>Paraneoptera</taxon>
        <taxon>Hemiptera</taxon>
        <taxon>Sternorrhyncha</taxon>
        <taxon>Coccoidea</taxon>
        <taxon>Coccidae</taxon>
        <taxon>Parthenolecanium</taxon>
    </lineage>
</organism>
<dbReference type="Proteomes" id="UP001367676">
    <property type="component" value="Unassembled WGS sequence"/>
</dbReference>
<dbReference type="EMBL" id="JBBCAQ010000028">
    <property type="protein sequence ID" value="KAK7585823.1"/>
    <property type="molecule type" value="Genomic_DNA"/>
</dbReference>
<dbReference type="InterPro" id="IPR001494">
    <property type="entry name" value="Importin-beta_N"/>
</dbReference>
<dbReference type="AlphaFoldDB" id="A0AAN9TFQ7"/>
<evidence type="ECO:0000313" key="6">
    <source>
        <dbReference type="Proteomes" id="UP001367676"/>
    </source>
</evidence>
<dbReference type="GO" id="GO:0005634">
    <property type="term" value="C:nucleus"/>
    <property type="evidence" value="ECO:0007669"/>
    <property type="project" value="TreeGrafter"/>
</dbReference>
<dbReference type="SUPFAM" id="SSF48371">
    <property type="entry name" value="ARM repeat"/>
    <property type="match status" value="1"/>
</dbReference>
<dbReference type="GO" id="GO:0006405">
    <property type="term" value="P:RNA export from nucleus"/>
    <property type="evidence" value="ECO:0007669"/>
    <property type="project" value="TreeGrafter"/>
</dbReference>
<dbReference type="PANTHER" id="PTHR11223">
    <property type="entry name" value="EXPORTIN 1/5"/>
    <property type="match status" value="1"/>
</dbReference>
<dbReference type="Pfam" id="PF08389">
    <property type="entry name" value="Xpo1"/>
    <property type="match status" value="1"/>
</dbReference>
<evidence type="ECO:0008006" key="7">
    <source>
        <dbReference type="Google" id="ProtNLM"/>
    </source>
</evidence>
<dbReference type="InterPro" id="IPR013598">
    <property type="entry name" value="Exportin-1/Importin-b-like"/>
</dbReference>
<dbReference type="InterPro" id="IPR045065">
    <property type="entry name" value="XPO1/5"/>
</dbReference>
<dbReference type="GO" id="GO:0031267">
    <property type="term" value="F:small GTPase binding"/>
    <property type="evidence" value="ECO:0007669"/>
    <property type="project" value="InterPro"/>
</dbReference>
<dbReference type="InterPro" id="IPR011989">
    <property type="entry name" value="ARM-like"/>
</dbReference>
<reference evidence="5 6" key="1">
    <citation type="submission" date="2024-03" db="EMBL/GenBank/DDBJ databases">
        <title>Adaptation during the transition from Ophiocordyceps entomopathogen to insect associate is accompanied by gene loss and intensified selection.</title>
        <authorList>
            <person name="Ward C.M."/>
            <person name="Onetto C.A."/>
            <person name="Borneman A.R."/>
        </authorList>
    </citation>
    <scope>NUCLEOTIDE SEQUENCE [LARGE SCALE GENOMIC DNA]</scope>
    <source>
        <strain evidence="5">AWRI1</strain>
        <tissue evidence="5">Single Adult Female</tissue>
    </source>
</reference>
<feature type="domain" description="Exportin-5 C-terminal" evidence="4">
    <location>
        <begin position="304"/>
        <end position="1152"/>
    </location>
</feature>
<evidence type="ECO:0000259" key="3">
    <source>
        <dbReference type="Pfam" id="PF08389"/>
    </source>
</evidence>
<dbReference type="InterPro" id="IPR016024">
    <property type="entry name" value="ARM-type_fold"/>
</dbReference>
<evidence type="ECO:0000313" key="5">
    <source>
        <dbReference type="EMBL" id="KAK7585823.1"/>
    </source>
</evidence>
<feature type="domain" description="Exportin-1/Importin-beta-like" evidence="3">
    <location>
        <begin position="109"/>
        <end position="260"/>
    </location>
</feature>
<dbReference type="InterPro" id="IPR045478">
    <property type="entry name" value="Exportin-5_C"/>
</dbReference>
<dbReference type="GO" id="GO:0006611">
    <property type="term" value="P:protein export from nucleus"/>
    <property type="evidence" value="ECO:0007669"/>
    <property type="project" value="InterPro"/>
</dbReference>
<dbReference type="GO" id="GO:0003723">
    <property type="term" value="F:RNA binding"/>
    <property type="evidence" value="ECO:0007669"/>
    <property type="project" value="TreeGrafter"/>
</dbReference>
<dbReference type="Gene3D" id="1.25.10.10">
    <property type="entry name" value="Leucine-rich Repeat Variant"/>
    <property type="match status" value="1"/>
</dbReference>
<evidence type="ECO:0000259" key="2">
    <source>
        <dbReference type="Pfam" id="PF03810"/>
    </source>
</evidence>
<comment type="similarity">
    <text evidence="1">Belongs to the exportin family.</text>
</comment>
<proteinExistence type="inferred from homology"/>
<sequence length="1189" mass="135109">MDGNPEIISLASQLALAVEAALNPEIPQDKRHEAYNACEEFKEKSPFCIQCSVYLALNGANLVRHFGLQLMEYCVKYKWYDIDQPSKISFKDVTMSLLHSCKDDIRQQAHLRDALSRVIVEMMKREWPQQWPNLLPELFEIASKGHLQAEIVLLTLLRFIEDVVVLQTLEYAQRRKDLYQHFVLQLEEVFTFLLNLMALHYKMAGNVESVRIINLSLKLLTEIVEFAFINRLVAEEKRLLPVLCNLLAEENYQFETAECLNRIAVKKGKHEDRHIICKLLLNSNLISSISRLNLLLCNGATNEGNYLFIKKVSELLSSMCGLLCAVVKSDAEPLHEYISGENFILFLEILVSLCNHPSFVVAFNVNICWNQLFKHPVLNKNANVHTCVTKWVSSVAPKLMKVPFTPNQQTMSLFQECYKYIIYDFDSEDSFATFFYRFRVELLDAFRHLTAIAPAITFGAIEQWLATRVQKSSTVSGSSQVDELEWEAISVLMETIIANLPKNHELPLERSLRLLELCLDHKPSDPSIISLMLSCVSALSFFLSTAPQEVRNVYVPRLLDLIFTCLVYEAPNESNFARSKTVRELRKHAGCWFVKCSARYPFLFLPFYDHIHKLYVDLGPSKLNKMEVVLLLESMLLISNAFNDYQRQSQFIDEIFAETRAYWAKVGGELLGADCSKFAAHVGLLQATSAASVHQAQRETFLKNRADLMYCVNLTAAILKRCACSDAKEVAMMGAGGRRNPCAQHVLPALPYVFALIKTVHSLWAAEAKAKLPVEYAKVHELSDVDLKILIGSHMQRKAKQALTNVAPTNDLARLQTFFSTLYEGCFTILMKACQNLGASLYELPNFAPSFVASVFHNLDCIPDFRLRMMVKNFLRPFIYCCPPDKYDSILVPICAYFSAYMLQRLSNKWKYLKECRDSGKLNEDSGEDSKELIEDFLNTQLSREYMDVVKSMLLKLNASDLKLTNDFGNANEEAASPTGSQTNLHCPSNVYDSLSDLGIKLLRYEESRYGLLNFLMNAISWSDSTNSLKATFKIATVVKQLLADGNINQEIANQVLISLLQGLQLHGQHDANQGSLLNCSVMIYQLLRPTYPQMREILTMVPGINLDDLHKFDQKVLNGAAPGKLDKSLRDMFRKLVNNLIGRNIGQLFKRKEAIRDLPRIEIPRPKGENILNLSGNENDIGIANFFR</sequence>
<comment type="caution">
    <text evidence="5">The sequence shown here is derived from an EMBL/GenBank/DDBJ whole genome shotgun (WGS) entry which is preliminary data.</text>
</comment>
<gene>
    <name evidence="5" type="ORF">V9T40_000002</name>
</gene>
<dbReference type="Pfam" id="PF19273">
    <property type="entry name" value="Exportin-5"/>
    <property type="match status" value="1"/>
</dbReference>
<protein>
    <recommendedName>
        <fullName evidence="7">Exportin-5</fullName>
    </recommendedName>
</protein>
<dbReference type="GO" id="GO:0005737">
    <property type="term" value="C:cytoplasm"/>
    <property type="evidence" value="ECO:0007669"/>
    <property type="project" value="TreeGrafter"/>
</dbReference>
<evidence type="ECO:0000259" key="4">
    <source>
        <dbReference type="Pfam" id="PF19273"/>
    </source>
</evidence>
<accession>A0AAN9TFQ7</accession>
<dbReference type="GO" id="GO:0005049">
    <property type="term" value="F:nuclear export signal receptor activity"/>
    <property type="evidence" value="ECO:0007669"/>
    <property type="project" value="InterPro"/>
</dbReference>
<keyword evidence="6" id="KW-1185">Reference proteome</keyword>
<dbReference type="PANTHER" id="PTHR11223:SF3">
    <property type="entry name" value="EXPORTIN-5"/>
    <property type="match status" value="1"/>
</dbReference>
<dbReference type="GO" id="GO:0042565">
    <property type="term" value="C:RNA nuclear export complex"/>
    <property type="evidence" value="ECO:0007669"/>
    <property type="project" value="TreeGrafter"/>
</dbReference>
<evidence type="ECO:0000256" key="1">
    <source>
        <dbReference type="ARBA" id="ARBA00009466"/>
    </source>
</evidence>
<name>A0AAN9TFQ7_9HEMI</name>
<feature type="domain" description="Importin N-terminal" evidence="2">
    <location>
        <begin position="34"/>
        <end position="107"/>
    </location>
</feature>